<dbReference type="EMBL" id="JAUJSQ010000003">
    <property type="protein sequence ID" value="MDN7931456.1"/>
    <property type="molecule type" value="Genomic_DNA"/>
</dbReference>
<keyword evidence="2" id="KW-1185">Reference proteome</keyword>
<comment type="caution">
    <text evidence="1">The sequence shown here is derived from an EMBL/GenBank/DDBJ whole genome shotgun (WGS) entry which is preliminary data.</text>
</comment>
<dbReference type="RefSeq" id="WP_226290441.1">
    <property type="nucleotide sequence ID" value="NZ_JAUJSQ010000003.1"/>
</dbReference>
<organism evidence="1 2">
    <name type="scientific">Burkholderia metallica</name>
    <dbReference type="NCBI Taxonomy" id="488729"/>
    <lineage>
        <taxon>Bacteria</taxon>
        <taxon>Pseudomonadati</taxon>
        <taxon>Pseudomonadota</taxon>
        <taxon>Betaproteobacteria</taxon>
        <taxon>Burkholderiales</taxon>
        <taxon>Burkholderiaceae</taxon>
        <taxon>Burkholderia</taxon>
        <taxon>Burkholderia cepacia complex</taxon>
    </lineage>
</organism>
<accession>A0ABT8P8N1</accession>
<reference evidence="1" key="1">
    <citation type="submission" date="2023-07" db="EMBL/GenBank/DDBJ databases">
        <title>A collection of bacterial strains from the Burkholderia cepacia Research Laboratory and Repository.</title>
        <authorList>
            <person name="Lipuma J."/>
            <person name="Spilker T."/>
            <person name="Caverly L."/>
        </authorList>
    </citation>
    <scope>NUCLEOTIDE SEQUENCE</scope>
    <source>
        <strain evidence="1">AU42020</strain>
    </source>
</reference>
<protein>
    <recommendedName>
        <fullName evidence="3">HTH psq-type domain-containing protein</fullName>
    </recommendedName>
</protein>
<proteinExistence type="predicted"/>
<sequence>MKFDYSTESASVKALDYDSTYAFVHRIADELGLSDTHDIDAFVLQTANDIGLPDADEACDIDAIVRQTENEMGLDDAVPSHPTTSGITATLLRAIQALGPEGIKDAGGRLGLARQHGVSCGLLCNYIYEDGSLTPLGKAKIQENMRPPTGQVTATLLGKIQALGPEGFKGAGGRLGLARQYGVRYGSLCNYIHEDGSLTPLGKAKIQENMRPPTEQVTATLLGKIQALGPEGITGAGGRLGLARQYGVRYGSLCNYIHEDGSLTPLGKAKIQENMRPPTEKVTATLLGKIQALGPEGFKDAGGRLGLARRYSVRCRSLCNYIYGDGSLTPRGEVKIQENMRPPTEKVTATLLGKILALGPEGIKDAGGLPALARHYGVSCNTLFKEIRTDGSLTPFGEAKIRKQSQ</sequence>
<gene>
    <name evidence="1" type="ORF">QZM52_09155</name>
</gene>
<name>A0ABT8P8N1_9BURK</name>
<evidence type="ECO:0000313" key="1">
    <source>
        <dbReference type="EMBL" id="MDN7931456.1"/>
    </source>
</evidence>
<evidence type="ECO:0000313" key="2">
    <source>
        <dbReference type="Proteomes" id="UP001171606"/>
    </source>
</evidence>
<dbReference type="Proteomes" id="UP001171606">
    <property type="component" value="Unassembled WGS sequence"/>
</dbReference>
<evidence type="ECO:0008006" key="3">
    <source>
        <dbReference type="Google" id="ProtNLM"/>
    </source>
</evidence>